<dbReference type="Pfam" id="PF01055">
    <property type="entry name" value="Glyco_hydro_31_2nd"/>
    <property type="match status" value="1"/>
</dbReference>
<reference evidence="10 11" key="1">
    <citation type="submission" date="2020-06" db="EMBL/GenBank/DDBJ databases">
        <title>Description of novel acetic acid bacteria.</title>
        <authorList>
            <person name="Sombolestani A."/>
        </authorList>
    </citation>
    <scope>NUCLEOTIDE SEQUENCE [LARGE SCALE GENOMIC DNA]</scope>
    <source>
        <strain evidence="10 11">LMG 31431</strain>
    </source>
</reference>
<feature type="domain" description="Glycoside hydrolase family 31 TIM barrel" evidence="6">
    <location>
        <begin position="269"/>
        <end position="601"/>
    </location>
</feature>
<dbReference type="PANTHER" id="PTHR22762:SF120">
    <property type="entry name" value="HETEROGLYCAN GLUCOSIDASE 1"/>
    <property type="match status" value="1"/>
</dbReference>
<dbReference type="PANTHER" id="PTHR22762">
    <property type="entry name" value="ALPHA-GLUCOSIDASE"/>
    <property type="match status" value="1"/>
</dbReference>
<evidence type="ECO:0000313" key="10">
    <source>
        <dbReference type="EMBL" id="NVN10602.1"/>
    </source>
</evidence>
<dbReference type="CDD" id="cd14752">
    <property type="entry name" value="GH31_N"/>
    <property type="match status" value="1"/>
</dbReference>
<dbReference type="Proteomes" id="UP000534870">
    <property type="component" value="Unassembled WGS sequence"/>
</dbReference>
<dbReference type="Pfam" id="PF17137">
    <property type="entry name" value="DUF5110"/>
    <property type="match status" value="1"/>
</dbReference>
<comment type="similarity">
    <text evidence="1 4">Belongs to the glycosyl hydrolase 31 family.</text>
</comment>
<dbReference type="GO" id="GO:0004553">
    <property type="term" value="F:hydrolase activity, hydrolyzing O-glycosyl compounds"/>
    <property type="evidence" value="ECO:0007669"/>
    <property type="project" value="InterPro"/>
</dbReference>
<dbReference type="InterPro" id="IPR048395">
    <property type="entry name" value="Glyco_hydro_31_C"/>
</dbReference>
<evidence type="ECO:0000256" key="2">
    <source>
        <dbReference type="ARBA" id="ARBA00022801"/>
    </source>
</evidence>
<dbReference type="InterPro" id="IPR033403">
    <property type="entry name" value="DUF5110"/>
</dbReference>
<keyword evidence="2 4" id="KW-0378">Hydrolase</keyword>
<evidence type="ECO:0000259" key="9">
    <source>
        <dbReference type="Pfam" id="PF21365"/>
    </source>
</evidence>
<dbReference type="RefSeq" id="WP_176639371.1">
    <property type="nucleotide sequence ID" value="NZ_JABXXP010000055.1"/>
</dbReference>
<evidence type="ECO:0000259" key="6">
    <source>
        <dbReference type="Pfam" id="PF01055"/>
    </source>
</evidence>
<dbReference type="InterPro" id="IPR025887">
    <property type="entry name" value="Glyco_hydro_31_N_dom"/>
</dbReference>
<name>A0A7Y7IUX7_9PROT</name>
<keyword evidence="3 4" id="KW-0326">Glycosidase</keyword>
<proteinExistence type="inferred from homology"/>
<gene>
    <name evidence="10" type="ORF">HUK84_05480</name>
</gene>
<dbReference type="SUPFAM" id="SSF51445">
    <property type="entry name" value="(Trans)glycosidases"/>
    <property type="match status" value="1"/>
</dbReference>
<dbReference type="Gene3D" id="2.60.40.1180">
    <property type="entry name" value="Golgi alpha-mannosidase II"/>
    <property type="match status" value="2"/>
</dbReference>
<evidence type="ECO:0000256" key="5">
    <source>
        <dbReference type="SAM" id="SignalP"/>
    </source>
</evidence>
<evidence type="ECO:0000313" key="11">
    <source>
        <dbReference type="Proteomes" id="UP000534870"/>
    </source>
</evidence>
<comment type="caution">
    <text evidence="10">The sequence shown here is derived from an EMBL/GenBank/DDBJ whole genome shotgun (WGS) entry which is preliminary data.</text>
</comment>
<dbReference type="InterPro" id="IPR011013">
    <property type="entry name" value="Gal_mutarotase_sf_dom"/>
</dbReference>
<dbReference type="Gene3D" id="3.20.20.80">
    <property type="entry name" value="Glycosidases"/>
    <property type="match status" value="2"/>
</dbReference>
<keyword evidence="5" id="KW-0732">Signal</keyword>
<dbReference type="Pfam" id="PF21365">
    <property type="entry name" value="Glyco_hydro_31_3rd"/>
    <property type="match status" value="1"/>
</dbReference>
<dbReference type="GO" id="GO:0030246">
    <property type="term" value="F:carbohydrate binding"/>
    <property type="evidence" value="ECO:0007669"/>
    <property type="project" value="InterPro"/>
</dbReference>
<dbReference type="InterPro" id="IPR017853">
    <property type="entry name" value="GH"/>
</dbReference>
<evidence type="ECO:0000259" key="8">
    <source>
        <dbReference type="Pfam" id="PF17137"/>
    </source>
</evidence>
<evidence type="ECO:0000256" key="1">
    <source>
        <dbReference type="ARBA" id="ARBA00007806"/>
    </source>
</evidence>
<protein>
    <submittedName>
        <fullName evidence="10">DUF5110 domain-containing protein</fullName>
    </submittedName>
</protein>
<dbReference type="AlphaFoldDB" id="A0A7Y7IUX7"/>
<feature type="domain" description="DUF5110" evidence="8">
    <location>
        <begin position="740"/>
        <end position="808"/>
    </location>
</feature>
<dbReference type="PROSITE" id="PS00129">
    <property type="entry name" value="GLYCOSYL_HYDROL_F31_1"/>
    <property type="match status" value="1"/>
</dbReference>
<dbReference type="Gene3D" id="2.60.40.1760">
    <property type="entry name" value="glycosyl hydrolase (family 31)"/>
    <property type="match status" value="1"/>
</dbReference>
<feature type="signal peptide" evidence="5">
    <location>
        <begin position="1"/>
        <end position="22"/>
    </location>
</feature>
<accession>A0A7Y7IUX7</accession>
<sequence length="854" mass="95182">MKRFPLGHVLLASTIVTGIAMASVGAAPAWAEPSQAQSAFQLVQRAGNTLTVRKGAVIIEVAALRDDVFRIRIGRDGTLPRDESWAALENSRNSKAEVRDEDTDPAFGLATRGGSIQINRISGAISVENANHAVILSDAPSGPFTTDGRGFQLTKMMSPDLHIFGLGDKLAPLDRRGYVSQNWNTDAYTFQERQEPLYKDIPFFIGYEKGHAYGVFMDNTWRSVFDFGVAHQDRMTFGAAGGAIDYYVMTGPTPKDVVSSYTWLTGRSPMPPRWMFGFQQSRYSYPDEKTVRAIAARLRKDRLPADVIWFDIGFQDHNRPFTVDAKAFPHFKELIADLARDNFHSVVITDLHVAHLPGAHYAPYDLGAAQNAFVHRPDGSVYIGPVWPGPAVFPDFTDQKARTYWGNLFRERYIDDNVAGFWNDMNEPSIFTALKTMPNDNVHHIDEPGFQTRDATHEEMHNVYGMENGRATYEGLLKLKPDQRPFVMMRASYAGGQRYATTWTGDNTSTWNHLRLSTPQLLSLGLSGFAYVGDNLGGFVNSPPADLLTAWLELGMFNPIAEDHTDLGTRPQEPWVDGKMHEDIRRRYIEERYRLLPYIYTVGEEASRTGIPMMRPLFLEFPQAGGGLALDLQAPSEFMWGASFLVAPSPFPEEANDYKIILPPGAWYDYWSGQKVENATAAEATGNSGTSSAIVADASQTPHMIMEHPKFGLLPVFVKAGSIVPREPLTQSTEEIPQGPLQLSVYANDTMSGDLYTDDGKTFDFRKGQYFRQHFDGSLTNGTLSLALEAPQGQYRPWWKSIDVTIYGVSMSAKAPTIEGAKATNVHFDGKMHAMHFTIPYQVQTTKLTITMGR</sequence>
<evidence type="ECO:0000259" key="7">
    <source>
        <dbReference type="Pfam" id="PF13802"/>
    </source>
</evidence>
<organism evidence="10 11">
    <name type="scientific">Nguyenibacter vanlangensis</name>
    <dbReference type="NCBI Taxonomy" id="1216886"/>
    <lineage>
        <taxon>Bacteria</taxon>
        <taxon>Pseudomonadati</taxon>
        <taxon>Pseudomonadota</taxon>
        <taxon>Alphaproteobacteria</taxon>
        <taxon>Acetobacterales</taxon>
        <taxon>Acetobacteraceae</taxon>
        <taxon>Nguyenibacter</taxon>
    </lineage>
</organism>
<feature type="chain" id="PRO_5031175054" evidence="5">
    <location>
        <begin position="23"/>
        <end position="854"/>
    </location>
</feature>
<evidence type="ECO:0000256" key="4">
    <source>
        <dbReference type="RuleBase" id="RU361185"/>
    </source>
</evidence>
<dbReference type="InterPro" id="IPR013780">
    <property type="entry name" value="Glyco_hydro_b"/>
</dbReference>
<dbReference type="CDD" id="cd06604">
    <property type="entry name" value="GH31_glucosidase_II_MalA"/>
    <property type="match status" value="1"/>
</dbReference>
<dbReference type="InterPro" id="IPR030458">
    <property type="entry name" value="Glyco_hydro_31_AS"/>
</dbReference>
<dbReference type="EMBL" id="JABXXP010000055">
    <property type="protein sequence ID" value="NVN10602.1"/>
    <property type="molecule type" value="Genomic_DNA"/>
</dbReference>
<dbReference type="InterPro" id="IPR000322">
    <property type="entry name" value="Glyco_hydro_31_TIM"/>
</dbReference>
<dbReference type="SUPFAM" id="SSF74650">
    <property type="entry name" value="Galactose mutarotase-like"/>
    <property type="match status" value="1"/>
</dbReference>
<dbReference type="Pfam" id="PF13802">
    <property type="entry name" value="Gal_mutarotas_2"/>
    <property type="match status" value="1"/>
</dbReference>
<feature type="domain" description="Glycosyl hydrolase family 31 C-terminal" evidence="9">
    <location>
        <begin position="610"/>
        <end position="724"/>
    </location>
</feature>
<dbReference type="GO" id="GO:0005975">
    <property type="term" value="P:carbohydrate metabolic process"/>
    <property type="evidence" value="ECO:0007669"/>
    <property type="project" value="InterPro"/>
</dbReference>
<feature type="domain" description="Glycoside hydrolase family 31 N-terminal" evidence="7">
    <location>
        <begin position="59"/>
        <end position="226"/>
    </location>
</feature>
<dbReference type="SUPFAM" id="SSF51011">
    <property type="entry name" value="Glycosyl hydrolase domain"/>
    <property type="match status" value="1"/>
</dbReference>
<evidence type="ECO:0000256" key="3">
    <source>
        <dbReference type="ARBA" id="ARBA00023295"/>
    </source>
</evidence>